<comment type="caution">
    <text evidence="1">The sequence shown here is derived from an EMBL/GenBank/DDBJ whole genome shotgun (WGS) entry which is preliminary data.</text>
</comment>
<dbReference type="OrthoDB" id="796912at2"/>
<gene>
    <name evidence="1" type="ORF">DPM33_16165</name>
</gene>
<dbReference type="Proteomes" id="UP000251558">
    <property type="component" value="Unassembled WGS sequence"/>
</dbReference>
<dbReference type="AlphaFoldDB" id="A0A330HSE8"/>
<evidence type="ECO:0000313" key="2">
    <source>
        <dbReference type="Proteomes" id="UP000251558"/>
    </source>
</evidence>
<sequence length="171" mass="19047">MLSLEDRRWNQLQDAYGRAANVPGLLRELRSATSPKKGYQDEPWYSLWSSLCHQGDVYTASYAAVPRIVKIAADTRTPIDFSFFQLPAAIEVARRTGRGPEIPTECADDYHRALASLGEAVSLHRNDTWDQSMLLSAMAAQAVAKGHIDVAEAILNLDSDLITKINRLEFN</sequence>
<reference evidence="1 2" key="1">
    <citation type="submission" date="2018-07" db="EMBL/GenBank/DDBJ databases">
        <title>Diversity of Mesorhizobium strains in Brazil.</title>
        <authorList>
            <person name="Helene L.C.F."/>
            <person name="Dall'Agnol R."/>
            <person name="Delamuta J.R.M."/>
            <person name="Hungria M."/>
        </authorList>
    </citation>
    <scope>NUCLEOTIDE SEQUENCE [LARGE SCALE GENOMIC DNA]</scope>
    <source>
        <strain evidence="1 2">AC99b</strain>
    </source>
</reference>
<proteinExistence type="predicted"/>
<dbReference type="RefSeq" id="WP_112098446.1">
    <property type="nucleotide sequence ID" value="NZ_QMBP01000007.1"/>
</dbReference>
<accession>A0A330HSE8</accession>
<organism evidence="1 2">
    <name type="scientific">Mesorhizobium hawassense</name>
    <dbReference type="NCBI Taxonomy" id="1209954"/>
    <lineage>
        <taxon>Bacteria</taxon>
        <taxon>Pseudomonadati</taxon>
        <taxon>Pseudomonadota</taxon>
        <taxon>Alphaproteobacteria</taxon>
        <taxon>Hyphomicrobiales</taxon>
        <taxon>Phyllobacteriaceae</taxon>
        <taxon>Mesorhizobium</taxon>
    </lineage>
</organism>
<evidence type="ECO:0000313" key="1">
    <source>
        <dbReference type="EMBL" id="RAZ89724.1"/>
    </source>
</evidence>
<protein>
    <submittedName>
        <fullName evidence="1">Uncharacterized protein</fullName>
    </submittedName>
</protein>
<name>A0A330HSE8_9HYPH</name>
<keyword evidence="2" id="KW-1185">Reference proteome</keyword>
<dbReference type="EMBL" id="QMBP01000007">
    <property type="protein sequence ID" value="RAZ89724.1"/>
    <property type="molecule type" value="Genomic_DNA"/>
</dbReference>